<name>A0A8S3XVC3_PARAO</name>
<feature type="transmembrane region" description="Helical" evidence="1">
    <location>
        <begin position="26"/>
        <end position="53"/>
    </location>
</feature>
<feature type="transmembrane region" description="Helical" evidence="1">
    <location>
        <begin position="95"/>
        <end position="118"/>
    </location>
</feature>
<proteinExistence type="predicted"/>
<evidence type="ECO:0000313" key="3">
    <source>
        <dbReference type="Proteomes" id="UP000691718"/>
    </source>
</evidence>
<feature type="transmembrane region" description="Helical" evidence="1">
    <location>
        <begin position="59"/>
        <end position="83"/>
    </location>
</feature>
<comment type="caution">
    <text evidence="2">The sequence shown here is derived from an EMBL/GenBank/DDBJ whole genome shotgun (WGS) entry which is preliminary data.</text>
</comment>
<gene>
    <name evidence="2" type="ORF">PAPOLLO_LOCUS22770</name>
</gene>
<keyword evidence="3" id="KW-1185">Reference proteome</keyword>
<dbReference type="OrthoDB" id="7461624at2759"/>
<keyword evidence="1" id="KW-1133">Transmembrane helix</keyword>
<evidence type="ECO:0000313" key="2">
    <source>
        <dbReference type="EMBL" id="CAG5043594.1"/>
    </source>
</evidence>
<sequence length="198" mass="22571">MYTDIPSFTKCCFCAPLRYGLLVWAYFKLVTSIIIFVSALMWILSFIIFVIIFADAMVFIVLVVVTLTIILFDIIFNLVLIIGAHKKHTTLLRLYYRYGIAHGFIITASALLFIVYAIASVNDPFEESKLWHKIVIFASAICASMIIHTYLLILVRSEVLKLKANSQFMFTNHTVDPTCVMQGSNDVQIINKDIDEEK</sequence>
<protein>
    <submittedName>
        <fullName evidence="2">(apollo) hypothetical protein</fullName>
    </submittedName>
</protein>
<dbReference type="AlphaFoldDB" id="A0A8S3XVC3"/>
<dbReference type="Proteomes" id="UP000691718">
    <property type="component" value="Unassembled WGS sequence"/>
</dbReference>
<feature type="transmembrane region" description="Helical" evidence="1">
    <location>
        <begin position="130"/>
        <end position="153"/>
    </location>
</feature>
<reference evidence="2" key="1">
    <citation type="submission" date="2021-04" db="EMBL/GenBank/DDBJ databases">
        <authorList>
            <person name="Tunstrom K."/>
        </authorList>
    </citation>
    <scope>NUCLEOTIDE SEQUENCE</scope>
</reference>
<organism evidence="2 3">
    <name type="scientific">Parnassius apollo</name>
    <name type="common">Apollo butterfly</name>
    <name type="synonym">Papilio apollo</name>
    <dbReference type="NCBI Taxonomy" id="110799"/>
    <lineage>
        <taxon>Eukaryota</taxon>
        <taxon>Metazoa</taxon>
        <taxon>Ecdysozoa</taxon>
        <taxon>Arthropoda</taxon>
        <taxon>Hexapoda</taxon>
        <taxon>Insecta</taxon>
        <taxon>Pterygota</taxon>
        <taxon>Neoptera</taxon>
        <taxon>Endopterygota</taxon>
        <taxon>Lepidoptera</taxon>
        <taxon>Glossata</taxon>
        <taxon>Ditrysia</taxon>
        <taxon>Papilionoidea</taxon>
        <taxon>Papilionidae</taxon>
        <taxon>Parnassiinae</taxon>
        <taxon>Parnassini</taxon>
        <taxon>Parnassius</taxon>
        <taxon>Parnassius</taxon>
    </lineage>
</organism>
<evidence type="ECO:0000256" key="1">
    <source>
        <dbReference type="SAM" id="Phobius"/>
    </source>
</evidence>
<keyword evidence="1" id="KW-0472">Membrane</keyword>
<dbReference type="EMBL" id="CAJQZP010001402">
    <property type="protein sequence ID" value="CAG5043594.1"/>
    <property type="molecule type" value="Genomic_DNA"/>
</dbReference>
<accession>A0A8S3XVC3</accession>
<keyword evidence="1" id="KW-0812">Transmembrane</keyword>